<sequence length="161" mass="18132">MFTINIIGVHVNGASYNDRTQPANDLLVGSKTESFAGQQGMQGRECGGGRAADFIARFIGKPLFRVPQRPYLPRYVSSVKWAPYRIYTSRDRITIRTLESIYIEKKTSHRIFAPQTTSRDGAVGKQINIQEIRLLTKQTIVGIHSALRAWVKKSHKARSAE</sequence>
<accession>A0ABN8HUK0</accession>
<name>A0ABN8HUK0_9NEOP</name>
<feature type="non-terminal residue" evidence="1">
    <location>
        <position position="1"/>
    </location>
</feature>
<evidence type="ECO:0000313" key="2">
    <source>
        <dbReference type="Proteomes" id="UP000837857"/>
    </source>
</evidence>
<proteinExistence type="predicted"/>
<protein>
    <submittedName>
        <fullName evidence="1">Uncharacterized protein</fullName>
    </submittedName>
</protein>
<reference evidence="1" key="1">
    <citation type="submission" date="2022-03" db="EMBL/GenBank/DDBJ databases">
        <authorList>
            <person name="Martin H S."/>
        </authorList>
    </citation>
    <scope>NUCLEOTIDE SEQUENCE</scope>
</reference>
<evidence type="ECO:0000313" key="1">
    <source>
        <dbReference type="EMBL" id="CAH2041584.1"/>
    </source>
</evidence>
<organism evidence="1 2">
    <name type="scientific">Iphiclides podalirius</name>
    <name type="common">scarce swallowtail</name>
    <dbReference type="NCBI Taxonomy" id="110791"/>
    <lineage>
        <taxon>Eukaryota</taxon>
        <taxon>Metazoa</taxon>
        <taxon>Ecdysozoa</taxon>
        <taxon>Arthropoda</taxon>
        <taxon>Hexapoda</taxon>
        <taxon>Insecta</taxon>
        <taxon>Pterygota</taxon>
        <taxon>Neoptera</taxon>
        <taxon>Endopterygota</taxon>
        <taxon>Lepidoptera</taxon>
        <taxon>Glossata</taxon>
        <taxon>Ditrysia</taxon>
        <taxon>Papilionoidea</taxon>
        <taxon>Papilionidae</taxon>
        <taxon>Papilioninae</taxon>
        <taxon>Iphiclides</taxon>
    </lineage>
</organism>
<dbReference type="Proteomes" id="UP000837857">
    <property type="component" value="Chromosome 13"/>
</dbReference>
<gene>
    <name evidence="1" type="ORF">IPOD504_LOCUS3267</name>
</gene>
<keyword evidence="2" id="KW-1185">Reference proteome</keyword>
<dbReference type="EMBL" id="OW152825">
    <property type="protein sequence ID" value="CAH2041584.1"/>
    <property type="molecule type" value="Genomic_DNA"/>
</dbReference>